<proteinExistence type="predicted"/>
<protein>
    <submittedName>
        <fullName evidence="2">Uncharacterized protein</fullName>
    </submittedName>
</protein>
<gene>
    <name evidence="2" type="ORF">CSUB01_04454</name>
</gene>
<evidence type="ECO:0000313" key="3">
    <source>
        <dbReference type="Proteomes" id="UP000027238"/>
    </source>
</evidence>
<name>A0A066X625_COLSU</name>
<dbReference type="AlphaFoldDB" id="A0A066X625"/>
<reference evidence="3" key="1">
    <citation type="journal article" date="2014" name="Genome Announc.">
        <title>Draft genome sequence of Colletotrichum sublineola, a destructive pathogen of cultivated sorghum.</title>
        <authorList>
            <person name="Baroncelli R."/>
            <person name="Sanz-Martin J.M."/>
            <person name="Rech G.E."/>
            <person name="Sukno S.A."/>
            <person name="Thon M.R."/>
        </authorList>
    </citation>
    <scope>NUCLEOTIDE SEQUENCE [LARGE SCALE GENOMIC DNA]</scope>
    <source>
        <strain evidence="3">TX430BB</strain>
    </source>
</reference>
<evidence type="ECO:0000256" key="1">
    <source>
        <dbReference type="SAM" id="MobiDB-lite"/>
    </source>
</evidence>
<comment type="caution">
    <text evidence="2">The sequence shown here is derived from an EMBL/GenBank/DDBJ whole genome shotgun (WGS) entry which is preliminary data.</text>
</comment>
<dbReference type="Proteomes" id="UP000027238">
    <property type="component" value="Unassembled WGS sequence"/>
</dbReference>
<keyword evidence="3" id="KW-1185">Reference proteome</keyword>
<dbReference type="EMBL" id="JMSE01001135">
    <property type="protein sequence ID" value="KDN64412.1"/>
    <property type="molecule type" value="Genomic_DNA"/>
</dbReference>
<accession>A0A066X625</accession>
<organism evidence="2 3">
    <name type="scientific">Colletotrichum sublineola</name>
    <name type="common">Sorghum anthracnose fungus</name>
    <dbReference type="NCBI Taxonomy" id="1173701"/>
    <lineage>
        <taxon>Eukaryota</taxon>
        <taxon>Fungi</taxon>
        <taxon>Dikarya</taxon>
        <taxon>Ascomycota</taxon>
        <taxon>Pezizomycotina</taxon>
        <taxon>Sordariomycetes</taxon>
        <taxon>Hypocreomycetidae</taxon>
        <taxon>Glomerellales</taxon>
        <taxon>Glomerellaceae</taxon>
        <taxon>Colletotrichum</taxon>
        <taxon>Colletotrichum graminicola species complex</taxon>
    </lineage>
</organism>
<dbReference type="HOGENOM" id="CLU_1825172_0_0_1"/>
<feature type="region of interest" description="Disordered" evidence="1">
    <location>
        <begin position="1"/>
        <end position="34"/>
    </location>
</feature>
<evidence type="ECO:0000313" key="2">
    <source>
        <dbReference type="EMBL" id="KDN64412.1"/>
    </source>
</evidence>
<sequence length="141" mass="14832">MSTSWCLPLPRNGVTDVTKPSTSSKPYDSHTPVLSPRHKHPLFSFSNRVRAPFGPLVNLSDPLIPTRPSLPTSLPAPVSSILGTATAPEFTLMLIVPQCTMHGKHASAIHTPVPPSPTPAPAPGGSFPLTIPIPVLGAHFA</sequence>